<reference evidence="7 8" key="1">
    <citation type="submission" date="2015-10" db="EMBL/GenBank/DDBJ databases">
        <title>Corynebacteirum lowii and Corynebacterium oculi species nova, derived from human clinical disease and and emended description of Corynebacterium mastiditis.</title>
        <authorList>
            <person name="Bernard K."/>
            <person name="Pacheco A.L."/>
            <person name="Mcdougall C."/>
            <person name="Burtx T."/>
            <person name="Weibe D."/>
            <person name="Tyler S."/>
            <person name="Olson A.B."/>
            <person name="Cnockaert M."/>
            <person name="Eguchi H."/>
            <person name="Kuwahara T."/>
            <person name="Nakayama-Imaohji H."/>
            <person name="Boudewijins M."/>
            <person name="Van Hoecke F."/>
            <person name="Bernier A.-M."/>
            <person name="Vandamme P."/>
        </authorList>
    </citation>
    <scope>NUCLEOTIDE SEQUENCE [LARGE SCALE GENOMIC DNA]</scope>
    <source>
        <strain evidence="7 8">NML 130206</strain>
    </source>
</reference>
<keyword evidence="8" id="KW-1185">Reference proteome</keyword>
<dbReference type="InterPro" id="IPR003339">
    <property type="entry name" value="ABC/ECF_trnsptr_transmembrane"/>
</dbReference>
<dbReference type="RefSeq" id="WP_055179244.1">
    <property type="nucleotide sequence ID" value="NZ_JAUSQY010000001.1"/>
</dbReference>
<keyword evidence="4 6" id="KW-1133">Transmembrane helix</keyword>
<evidence type="ECO:0000256" key="6">
    <source>
        <dbReference type="SAM" id="Phobius"/>
    </source>
</evidence>
<dbReference type="STRING" id="1544413.Clow_02300"/>
<name>A0A0N8VZB3_9CORY</name>
<dbReference type="OrthoDB" id="4412484at2"/>
<comment type="subcellular location">
    <subcellularLocation>
        <location evidence="1">Membrane</location>
        <topology evidence="1">Multi-pass membrane protein</topology>
    </subcellularLocation>
</comment>
<keyword evidence="3 6" id="KW-0812">Transmembrane</keyword>
<sequence>MNRTLAGALDPRVAILCLFIADTALLTVGTEAMEVAGVGVAALCLVAARRVRAAGFLMAAEALLLALVHLVLPDAAGTAEKILATVLFAGGLTLRFVIAGVIAWVLVGGITTGALQAALGWARVPRVLAVPAVVAVRFLPVVVDDARALRETLVLRGVVRSGAALFFHPVTAVRHAVLPLVASSLRTGDEIAASALLRGLGGHRRPTSIIRLRLGAADAIAVLLTAAVVALAVKEGLG</sequence>
<feature type="transmembrane region" description="Helical" evidence="6">
    <location>
        <begin position="84"/>
        <end position="107"/>
    </location>
</feature>
<dbReference type="PANTHER" id="PTHR34857">
    <property type="entry name" value="SLL0384 PROTEIN"/>
    <property type="match status" value="1"/>
</dbReference>
<keyword evidence="5 6" id="KW-0472">Membrane</keyword>
<dbReference type="PATRIC" id="fig|1544413.3.peg.2303"/>
<evidence type="ECO:0000313" key="8">
    <source>
        <dbReference type="Proteomes" id="UP000050488"/>
    </source>
</evidence>
<evidence type="ECO:0000256" key="2">
    <source>
        <dbReference type="ARBA" id="ARBA00022475"/>
    </source>
</evidence>
<dbReference type="Proteomes" id="UP000050488">
    <property type="component" value="Unassembled WGS sequence"/>
</dbReference>
<dbReference type="InterPro" id="IPR051611">
    <property type="entry name" value="ECF_transporter_component"/>
</dbReference>
<evidence type="ECO:0000313" key="7">
    <source>
        <dbReference type="EMBL" id="KQB83418.1"/>
    </source>
</evidence>
<evidence type="ECO:0000256" key="1">
    <source>
        <dbReference type="ARBA" id="ARBA00004141"/>
    </source>
</evidence>
<dbReference type="AlphaFoldDB" id="A0A0N8VZB3"/>
<keyword evidence="2" id="KW-1003">Cell membrane</keyword>
<evidence type="ECO:0000256" key="3">
    <source>
        <dbReference type="ARBA" id="ARBA00022692"/>
    </source>
</evidence>
<organism evidence="7 8">
    <name type="scientific">Corynebacterium lowii</name>
    <dbReference type="NCBI Taxonomy" id="1544413"/>
    <lineage>
        <taxon>Bacteria</taxon>
        <taxon>Bacillati</taxon>
        <taxon>Actinomycetota</taxon>
        <taxon>Actinomycetes</taxon>
        <taxon>Mycobacteriales</taxon>
        <taxon>Corynebacteriaceae</taxon>
        <taxon>Corynebacterium</taxon>
    </lineage>
</organism>
<protein>
    <submittedName>
        <fullName evidence="7">Energy-coupling factor transporter transmembrane protein EcfT</fullName>
    </submittedName>
</protein>
<dbReference type="Pfam" id="PF02361">
    <property type="entry name" value="CbiQ"/>
    <property type="match status" value="1"/>
</dbReference>
<evidence type="ECO:0000256" key="5">
    <source>
        <dbReference type="ARBA" id="ARBA00023136"/>
    </source>
</evidence>
<dbReference type="GO" id="GO:0005886">
    <property type="term" value="C:plasma membrane"/>
    <property type="evidence" value="ECO:0007669"/>
    <property type="project" value="UniProtKB-ARBA"/>
</dbReference>
<dbReference type="EMBL" id="LKEV01000010">
    <property type="protein sequence ID" value="KQB83418.1"/>
    <property type="molecule type" value="Genomic_DNA"/>
</dbReference>
<dbReference type="PANTHER" id="PTHR34857:SF2">
    <property type="entry name" value="SLL0384 PROTEIN"/>
    <property type="match status" value="1"/>
</dbReference>
<feature type="transmembrane region" description="Helical" evidence="6">
    <location>
        <begin position="13"/>
        <end position="46"/>
    </location>
</feature>
<feature type="transmembrane region" description="Helical" evidence="6">
    <location>
        <begin position="53"/>
        <end position="72"/>
    </location>
</feature>
<evidence type="ECO:0000256" key="4">
    <source>
        <dbReference type="ARBA" id="ARBA00022989"/>
    </source>
</evidence>
<comment type="caution">
    <text evidence="7">The sequence shown here is derived from an EMBL/GenBank/DDBJ whole genome shotgun (WGS) entry which is preliminary data.</text>
</comment>
<accession>A0A0N8VZB3</accession>
<proteinExistence type="predicted"/>
<gene>
    <name evidence="7" type="primary">ecfT_3</name>
    <name evidence="7" type="ORF">Clow_02300</name>
</gene>
<dbReference type="CDD" id="cd16914">
    <property type="entry name" value="EcfT"/>
    <property type="match status" value="1"/>
</dbReference>
<feature type="transmembrane region" description="Helical" evidence="6">
    <location>
        <begin position="214"/>
        <end position="233"/>
    </location>
</feature>